<evidence type="ECO:0000313" key="6">
    <source>
        <dbReference type="EMBL" id="SUZ90278.1"/>
    </source>
</evidence>
<evidence type="ECO:0000256" key="2">
    <source>
        <dbReference type="ARBA" id="ARBA00009695"/>
    </source>
</evidence>
<dbReference type="AlphaFoldDB" id="A0A381RH58"/>
<comment type="subcellular location">
    <subcellularLocation>
        <location evidence="1">Cytoplasm</location>
    </subcellularLocation>
</comment>
<evidence type="ECO:0000256" key="4">
    <source>
        <dbReference type="ARBA" id="ARBA00022490"/>
    </source>
</evidence>
<gene>
    <name evidence="6" type="ORF">METZ01_LOCUS43132</name>
</gene>
<dbReference type="InterPro" id="IPR003783">
    <property type="entry name" value="Regulatory_RecX"/>
</dbReference>
<name>A0A381RH58_9ZZZZ</name>
<comment type="similarity">
    <text evidence="2">Belongs to the RecX family.</text>
</comment>
<organism evidence="6">
    <name type="scientific">marine metagenome</name>
    <dbReference type="NCBI Taxonomy" id="408172"/>
    <lineage>
        <taxon>unclassified sequences</taxon>
        <taxon>metagenomes</taxon>
        <taxon>ecological metagenomes</taxon>
    </lineage>
</organism>
<dbReference type="PANTHER" id="PTHR33602:SF1">
    <property type="entry name" value="REGULATORY PROTEIN RECX FAMILY PROTEIN"/>
    <property type="match status" value="1"/>
</dbReference>
<dbReference type="InterPro" id="IPR036388">
    <property type="entry name" value="WH-like_DNA-bd_sf"/>
</dbReference>
<dbReference type="PANTHER" id="PTHR33602">
    <property type="entry name" value="REGULATORY PROTEIN RECX FAMILY PROTEIN"/>
    <property type="match status" value="1"/>
</dbReference>
<dbReference type="GO" id="GO:0006282">
    <property type="term" value="P:regulation of DNA repair"/>
    <property type="evidence" value="ECO:0007669"/>
    <property type="project" value="InterPro"/>
</dbReference>
<accession>A0A381RH58</accession>
<keyword evidence="4" id="KW-0963">Cytoplasm</keyword>
<feature type="domain" description="RecX second three-helical" evidence="5">
    <location>
        <begin position="31"/>
        <end position="71"/>
    </location>
</feature>
<evidence type="ECO:0000259" key="5">
    <source>
        <dbReference type="Pfam" id="PF02631"/>
    </source>
</evidence>
<dbReference type="GO" id="GO:0005737">
    <property type="term" value="C:cytoplasm"/>
    <property type="evidence" value="ECO:0007669"/>
    <property type="project" value="UniProtKB-SubCell"/>
</dbReference>
<reference evidence="6" key="1">
    <citation type="submission" date="2018-05" db="EMBL/GenBank/DDBJ databases">
        <authorList>
            <person name="Lanie J.A."/>
            <person name="Ng W.-L."/>
            <person name="Kazmierczak K.M."/>
            <person name="Andrzejewski T.M."/>
            <person name="Davidsen T.M."/>
            <person name="Wayne K.J."/>
            <person name="Tettelin H."/>
            <person name="Glass J.I."/>
            <person name="Rusch D."/>
            <person name="Podicherti R."/>
            <person name="Tsui H.-C.T."/>
            <person name="Winkler M.E."/>
        </authorList>
    </citation>
    <scope>NUCLEOTIDE SEQUENCE</scope>
</reference>
<dbReference type="Gene3D" id="1.10.10.10">
    <property type="entry name" value="Winged helix-like DNA-binding domain superfamily/Winged helix DNA-binding domain"/>
    <property type="match status" value="1"/>
</dbReference>
<proteinExistence type="inferred from homology"/>
<evidence type="ECO:0000256" key="1">
    <source>
        <dbReference type="ARBA" id="ARBA00004496"/>
    </source>
</evidence>
<evidence type="ECO:0000256" key="3">
    <source>
        <dbReference type="ARBA" id="ARBA00018111"/>
    </source>
</evidence>
<dbReference type="Pfam" id="PF02631">
    <property type="entry name" value="RecX_HTH2"/>
    <property type="match status" value="1"/>
</dbReference>
<sequence>MQLRERFRKRKFETQAIENALDRLRQEGALDDRRTAFAYARTAVRLTARGRRRILQEIVARGINKDIAHEAVEVTFADVDEAKVLARALAKRLNGPIQDAAHLRRLHRSLQQQGFPTSLIVPALAAHATKIKE</sequence>
<protein>
    <recommendedName>
        <fullName evidence="3">Regulatory protein RecX</fullName>
    </recommendedName>
</protein>
<dbReference type="EMBL" id="UINC01001881">
    <property type="protein sequence ID" value="SUZ90278.1"/>
    <property type="molecule type" value="Genomic_DNA"/>
</dbReference>
<dbReference type="InterPro" id="IPR053924">
    <property type="entry name" value="RecX_HTH_2nd"/>
</dbReference>